<reference evidence="3" key="1">
    <citation type="submission" date="2023-07" db="EMBL/GenBank/DDBJ databases">
        <title>Functional and genomic diversity of the sorghum phyllosphere microbiome.</title>
        <authorList>
            <person name="Shade A."/>
        </authorList>
    </citation>
    <scope>NUCLEOTIDE SEQUENCE</scope>
    <source>
        <strain evidence="3">SORGH_AS_1067</strain>
    </source>
</reference>
<gene>
    <name evidence="3" type="ORF">QE405_001217</name>
</gene>
<evidence type="ECO:0000313" key="3">
    <source>
        <dbReference type="EMBL" id="MDQ1103933.1"/>
    </source>
</evidence>
<dbReference type="InterPro" id="IPR000468">
    <property type="entry name" value="Barstar"/>
</dbReference>
<dbReference type="RefSeq" id="WP_307199328.1">
    <property type="nucleotide sequence ID" value="NZ_JAUTAN010000001.1"/>
</dbReference>
<dbReference type="AlphaFoldDB" id="A0AAJ1U2D9"/>
<protein>
    <recommendedName>
        <fullName evidence="2">Barstar (barnase inhibitor) domain-containing protein</fullName>
    </recommendedName>
</protein>
<comment type="similarity">
    <text evidence="1">Belongs to the barstar family.</text>
</comment>
<proteinExistence type="inferred from homology"/>
<dbReference type="Pfam" id="PF01337">
    <property type="entry name" value="Barstar"/>
    <property type="match status" value="1"/>
</dbReference>
<dbReference type="Proteomes" id="UP001239215">
    <property type="component" value="Unassembled WGS sequence"/>
</dbReference>
<dbReference type="Gene3D" id="3.30.370.10">
    <property type="entry name" value="Barstar-like"/>
    <property type="match status" value="1"/>
</dbReference>
<dbReference type="EMBL" id="JAUTAN010000001">
    <property type="protein sequence ID" value="MDQ1103933.1"/>
    <property type="molecule type" value="Genomic_DNA"/>
</dbReference>
<accession>A0AAJ1U2D9</accession>
<dbReference type="SUPFAM" id="SSF52038">
    <property type="entry name" value="Barstar-related"/>
    <property type="match status" value="1"/>
</dbReference>
<comment type="caution">
    <text evidence="3">The sequence shown here is derived from an EMBL/GenBank/DDBJ whole genome shotgun (WGS) entry which is preliminary data.</text>
</comment>
<evidence type="ECO:0000259" key="2">
    <source>
        <dbReference type="Pfam" id="PF01337"/>
    </source>
</evidence>
<feature type="domain" description="Barstar (barnase inhibitor)" evidence="2">
    <location>
        <begin position="8"/>
        <end position="103"/>
    </location>
</feature>
<evidence type="ECO:0000256" key="1">
    <source>
        <dbReference type="ARBA" id="ARBA00006845"/>
    </source>
</evidence>
<name>A0AAJ1U2D9_9ACTN</name>
<dbReference type="InterPro" id="IPR035905">
    <property type="entry name" value="Barstar-like_sf"/>
</dbReference>
<sequence length="117" mass="12213">MSAETTRVDVDASSWNDLDDALAGIARVLRFPDYFGGNLDALVDCLRDIVDGEGGIDLRSRALAVHVRGYRGFAARSTGPAARLEAVLADASSEAAAEGFALTWDLDGRAPMGGGGQ</sequence>
<evidence type="ECO:0000313" key="4">
    <source>
        <dbReference type="Proteomes" id="UP001239215"/>
    </source>
</evidence>
<organism evidence="3 4">
    <name type="scientific">Nocardioides zeae</name>
    <dbReference type="NCBI Taxonomy" id="1457234"/>
    <lineage>
        <taxon>Bacteria</taxon>
        <taxon>Bacillati</taxon>
        <taxon>Actinomycetota</taxon>
        <taxon>Actinomycetes</taxon>
        <taxon>Propionibacteriales</taxon>
        <taxon>Nocardioidaceae</taxon>
        <taxon>Nocardioides</taxon>
    </lineage>
</organism>